<accession>A0A926KRM6</accession>
<gene>
    <name evidence="1" type="ORF">ICC18_18205</name>
</gene>
<comment type="caution">
    <text evidence="1">The sequence shown here is derived from an EMBL/GenBank/DDBJ whole genome shotgun (WGS) entry which is preliminary data.</text>
</comment>
<evidence type="ECO:0000313" key="2">
    <source>
        <dbReference type="Proteomes" id="UP000650466"/>
    </source>
</evidence>
<dbReference type="RefSeq" id="WP_188176069.1">
    <property type="nucleotide sequence ID" value="NZ_JACVVD010000006.1"/>
</dbReference>
<protein>
    <submittedName>
        <fullName evidence="1">Uncharacterized protein</fullName>
    </submittedName>
</protein>
<organism evidence="1 2">
    <name type="scientific">Paenibacillus sedimenti</name>
    <dbReference type="NCBI Taxonomy" id="2770274"/>
    <lineage>
        <taxon>Bacteria</taxon>
        <taxon>Bacillati</taxon>
        <taxon>Bacillota</taxon>
        <taxon>Bacilli</taxon>
        <taxon>Bacillales</taxon>
        <taxon>Paenibacillaceae</taxon>
        <taxon>Paenibacillus</taxon>
    </lineage>
</organism>
<reference evidence="1" key="1">
    <citation type="submission" date="2020-09" db="EMBL/GenBank/DDBJ databases">
        <title>Draft Genome Sequence of Paenibacillus sp. WST5.</title>
        <authorList>
            <person name="Bao Z."/>
        </authorList>
    </citation>
    <scope>NUCLEOTIDE SEQUENCE</scope>
    <source>
        <strain evidence="1">WST5</strain>
    </source>
</reference>
<dbReference type="AlphaFoldDB" id="A0A926KRM6"/>
<proteinExistence type="predicted"/>
<name>A0A926KRM6_9BACL</name>
<sequence>MSKEMNTGQERNVEKENCCGGPAPTETDACCASDAAAKVVGQDGCGCDSNSTDAKSASGACCSVNL</sequence>
<evidence type="ECO:0000313" key="1">
    <source>
        <dbReference type="EMBL" id="MBD0382053.1"/>
    </source>
</evidence>
<dbReference type="EMBL" id="JACVVD010000006">
    <property type="protein sequence ID" value="MBD0382053.1"/>
    <property type="molecule type" value="Genomic_DNA"/>
</dbReference>
<keyword evidence="2" id="KW-1185">Reference proteome</keyword>
<dbReference type="Proteomes" id="UP000650466">
    <property type="component" value="Unassembled WGS sequence"/>
</dbReference>